<organism evidence="3 4">
    <name type="scientific">Callorhinchus milii</name>
    <name type="common">Ghost shark</name>
    <dbReference type="NCBI Taxonomy" id="7868"/>
    <lineage>
        <taxon>Eukaryota</taxon>
        <taxon>Metazoa</taxon>
        <taxon>Chordata</taxon>
        <taxon>Craniata</taxon>
        <taxon>Vertebrata</taxon>
        <taxon>Chondrichthyes</taxon>
        <taxon>Holocephali</taxon>
        <taxon>Chimaeriformes</taxon>
        <taxon>Callorhinchidae</taxon>
        <taxon>Callorhinchus</taxon>
    </lineage>
</organism>
<dbReference type="InParanoid" id="A0A4W3HWN8"/>
<reference evidence="4" key="1">
    <citation type="journal article" date="2006" name="Science">
        <title>Ancient noncoding elements conserved in the human genome.</title>
        <authorList>
            <person name="Venkatesh B."/>
            <person name="Kirkness E.F."/>
            <person name="Loh Y.H."/>
            <person name="Halpern A.L."/>
            <person name="Lee A.P."/>
            <person name="Johnson J."/>
            <person name="Dandona N."/>
            <person name="Viswanathan L.D."/>
            <person name="Tay A."/>
            <person name="Venter J.C."/>
            <person name="Strausberg R.L."/>
            <person name="Brenner S."/>
        </authorList>
    </citation>
    <scope>NUCLEOTIDE SEQUENCE [LARGE SCALE GENOMIC DNA]</scope>
</reference>
<protein>
    <submittedName>
        <fullName evidence="3">Uncharacterized protein</fullName>
    </submittedName>
</protein>
<feature type="transmembrane region" description="Helical" evidence="1">
    <location>
        <begin position="33"/>
        <end position="53"/>
    </location>
</feature>
<reference evidence="3" key="4">
    <citation type="submission" date="2025-08" db="UniProtKB">
        <authorList>
            <consortium name="Ensembl"/>
        </authorList>
    </citation>
    <scope>IDENTIFICATION</scope>
</reference>
<feature type="signal peptide" evidence="2">
    <location>
        <begin position="1"/>
        <end position="26"/>
    </location>
</feature>
<reference evidence="4" key="2">
    <citation type="journal article" date="2007" name="PLoS Biol.">
        <title>Survey sequencing and comparative analysis of the elephant shark (Callorhinchus milii) genome.</title>
        <authorList>
            <person name="Venkatesh B."/>
            <person name="Kirkness E.F."/>
            <person name="Loh Y.H."/>
            <person name="Halpern A.L."/>
            <person name="Lee A.P."/>
            <person name="Johnson J."/>
            <person name="Dandona N."/>
            <person name="Viswanathan L.D."/>
            <person name="Tay A."/>
            <person name="Venter J.C."/>
            <person name="Strausberg R.L."/>
            <person name="Brenner S."/>
        </authorList>
    </citation>
    <scope>NUCLEOTIDE SEQUENCE [LARGE SCALE GENOMIC DNA]</scope>
</reference>
<evidence type="ECO:0000313" key="3">
    <source>
        <dbReference type="Ensembl" id="ENSCMIP00000020771.1"/>
    </source>
</evidence>
<keyword evidence="1" id="KW-0472">Membrane</keyword>
<feature type="chain" id="PRO_5021250545" evidence="2">
    <location>
        <begin position="27"/>
        <end position="113"/>
    </location>
</feature>
<keyword evidence="1" id="KW-1133">Transmembrane helix</keyword>
<name>A0A4W3HWN8_CALMI</name>
<dbReference type="InterPro" id="IPR031742">
    <property type="entry name" value="DUF4730"/>
</dbReference>
<dbReference type="PANTHER" id="PTHR36878">
    <property type="entry name" value="SMALL INTEGRAL MEMBRANE PROTEIN 30"/>
    <property type="match status" value="1"/>
</dbReference>
<keyword evidence="2" id="KW-0732">Signal</keyword>
<dbReference type="Pfam" id="PF15873">
    <property type="entry name" value="DUF4730"/>
    <property type="match status" value="1"/>
</dbReference>
<keyword evidence="1" id="KW-0812">Transmembrane</keyword>
<evidence type="ECO:0000256" key="2">
    <source>
        <dbReference type="SAM" id="SignalP"/>
    </source>
</evidence>
<dbReference type="PANTHER" id="PTHR36878:SF1">
    <property type="entry name" value="SMALL INTEGRAL MEMBRANE PROTEIN 30"/>
    <property type="match status" value="1"/>
</dbReference>
<evidence type="ECO:0000313" key="4">
    <source>
        <dbReference type="Proteomes" id="UP000314986"/>
    </source>
</evidence>
<dbReference type="GeneTree" id="ENSGT01150000290475"/>
<sequence length="113" mass="12064">MASWWDRPAVCATLTCFLGLVPAAEALDGGDAVALLLGIAVCTVGVCAGLGWYSPSSPFKTFALQNKTRLDCKPADVLYIYISFLGGNRLSAFPPHHTYTHTRPNVTGFNVST</sequence>
<evidence type="ECO:0000256" key="1">
    <source>
        <dbReference type="SAM" id="Phobius"/>
    </source>
</evidence>
<keyword evidence="4" id="KW-1185">Reference proteome</keyword>
<reference evidence="3" key="5">
    <citation type="submission" date="2025-09" db="UniProtKB">
        <authorList>
            <consortium name="Ensembl"/>
        </authorList>
    </citation>
    <scope>IDENTIFICATION</scope>
</reference>
<accession>A0A4W3HWN8</accession>
<dbReference type="Ensembl" id="ENSCMIT00000021152.1">
    <property type="protein sequence ID" value="ENSCMIP00000020771.1"/>
    <property type="gene ID" value="ENSCMIG00000009550.1"/>
</dbReference>
<reference evidence="4" key="3">
    <citation type="journal article" date="2014" name="Nature">
        <title>Elephant shark genome provides unique insights into gnathostome evolution.</title>
        <authorList>
            <consortium name="International Elephant Shark Genome Sequencing Consortium"/>
            <person name="Venkatesh B."/>
            <person name="Lee A.P."/>
            <person name="Ravi V."/>
            <person name="Maurya A.K."/>
            <person name="Lian M.M."/>
            <person name="Swann J.B."/>
            <person name="Ohta Y."/>
            <person name="Flajnik M.F."/>
            <person name="Sutoh Y."/>
            <person name="Kasahara M."/>
            <person name="Hoon S."/>
            <person name="Gangu V."/>
            <person name="Roy S.W."/>
            <person name="Irimia M."/>
            <person name="Korzh V."/>
            <person name="Kondrychyn I."/>
            <person name="Lim Z.W."/>
            <person name="Tay B.H."/>
            <person name="Tohari S."/>
            <person name="Kong K.W."/>
            <person name="Ho S."/>
            <person name="Lorente-Galdos B."/>
            <person name="Quilez J."/>
            <person name="Marques-Bonet T."/>
            <person name="Raney B.J."/>
            <person name="Ingham P.W."/>
            <person name="Tay A."/>
            <person name="Hillier L.W."/>
            <person name="Minx P."/>
            <person name="Boehm T."/>
            <person name="Wilson R.K."/>
            <person name="Brenner S."/>
            <person name="Warren W.C."/>
        </authorList>
    </citation>
    <scope>NUCLEOTIDE SEQUENCE [LARGE SCALE GENOMIC DNA]</scope>
</reference>
<dbReference type="Proteomes" id="UP000314986">
    <property type="component" value="Unassembled WGS sequence"/>
</dbReference>
<dbReference type="AlphaFoldDB" id="A0A4W3HWN8"/>
<proteinExistence type="predicted"/>